<dbReference type="PANTHER" id="PTHR22835:SF117">
    <property type="entry name" value="GDSL-LIKE LIPASE_ACYLHYDROLASE"/>
    <property type="match status" value="1"/>
</dbReference>
<dbReference type="EMBL" id="CM007389">
    <property type="protein sequence ID" value="ONK57794.1"/>
    <property type="molecule type" value="Genomic_DNA"/>
</dbReference>
<protein>
    <submittedName>
        <fullName evidence="3">Uncharacterized protein</fullName>
    </submittedName>
</protein>
<dbReference type="PANTHER" id="PTHR22835">
    <property type="entry name" value="ZINC FINGER FYVE DOMAIN CONTAINING PROTEIN"/>
    <property type="match status" value="1"/>
</dbReference>
<accession>A0A5P1E573</accession>
<dbReference type="Gramene" id="ONK57794">
    <property type="protein sequence ID" value="ONK57794"/>
    <property type="gene ID" value="A4U43_C09F4160"/>
</dbReference>
<keyword evidence="4" id="KW-1185">Reference proteome</keyword>
<keyword evidence="2" id="KW-0325">Glycoprotein</keyword>
<dbReference type="GO" id="GO:0016788">
    <property type="term" value="F:hydrolase activity, acting on ester bonds"/>
    <property type="evidence" value="ECO:0007669"/>
    <property type="project" value="InterPro"/>
</dbReference>
<name>A0A5P1E573_ASPOF</name>
<dbReference type="InterPro" id="IPR036514">
    <property type="entry name" value="SGNH_hydro_sf"/>
</dbReference>
<proteinExistence type="inferred from homology"/>
<dbReference type="AlphaFoldDB" id="A0A5P1E573"/>
<evidence type="ECO:0000313" key="4">
    <source>
        <dbReference type="Proteomes" id="UP000243459"/>
    </source>
</evidence>
<sequence>MPAGRYSDGRLIIDFIAESLGLPYLSAYLDSLGANFSRGANFATAASTIIDQNVTLSEGGYSPFSLRVQLKEFLQFKQRSQLIYSRGGVFKGLMPKEEYFSKALYTVDIGQNDLTAGYFSNKSEEDFIPNAMMEFSRVIKICI</sequence>
<evidence type="ECO:0000256" key="2">
    <source>
        <dbReference type="ARBA" id="ARBA00023180"/>
    </source>
</evidence>
<dbReference type="OMA" id="IPCHRSC"/>
<gene>
    <name evidence="3" type="ORF">A4U43_C09F4160</name>
</gene>
<comment type="similarity">
    <text evidence="1">Belongs to the 'GDSL' lipolytic enzyme family.</text>
</comment>
<reference evidence="4" key="1">
    <citation type="journal article" date="2017" name="Nat. Commun.">
        <title>The asparagus genome sheds light on the origin and evolution of a young Y chromosome.</title>
        <authorList>
            <person name="Harkess A."/>
            <person name="Zhou J."/>
            <person name="Xu C."/>
            <person name="Bowers J.E."/>
            <person name="Van der Hulst R."/>
            <person name="Ayyampalayam S."/>
            <person name="Mercati F."/>
            <person name="Riccardi P."/>
            <person name="McKain M.R."/>
            <person name="Kakrana A."/>
            <person name="Tang H."/>
            <person name="Ray J."/>
            <person name="Groenendijk J."/>
            <person name="Arikit S."/>
            <person name="Mathioni S.M."/>
            <person name="Nakano M."/>
            <person name="Shan H."/>
            <person name="Telgmann-Rauber A."/>
            <person name="Kanno A."/>
            <person name="Yue Z."/>
            <person name="Chen H."/>
            <person name="Li W."/>
            <person name="Chen Y."/>
            <person name="Xu X."/>
            <person name="Zhang Y."/>
            <person name="Luo S."/>
            <person name="Chen H."/>
            <person name="Gao J."/>
            <person name="Mao Z."/>
            <person name="Pires J.C."/>
            <person name="Luo M."/>
            <person name="Kudrna D."/>
            <person name="Wing R.A."/>
            <person name="Meyers B.C."/>
            <person name="Yi K."/>
            <person name="Kong H."/>
            <person name="Lavrijsen P."/>
            <person name="Sunseri F."/>
            <person name="Falavigna A."/>
            <person name="Ye Y."/>
            <person name="Leebens-Mack J.H."/>
            <person name="Chen G."/>
        </authorList>
    </citation>
    <scope>NUCLEOTIDE SEQUENCE [LARGE SCALE GENOMIC DNA]</scope>
    <source>
        <strain evidence="4">cv. DH0086</strain>
    </source>
</reference>
<dbReference type="Pfam" id="PF00657">
    <property type="entry name" value="Lipase_GDSL"/>
    <property type="match status" value="1"/>
</dbReference>
<organism evidence="3 4">
    <name type="scientific">Asparagus officinalis</name>
    <name type="common">Garden asparagus</name>
    <dbReference type="NCBI Taxonomy" id="4686"/>
    <lineage>
        <taxon>Eukaryota</taxon>
        <taxon>Viridiplantae</taxon>
        <taxon>Streptophyta</taxon>
        <taxon>Embryophyta</taxon>
        <taxon>Tracheophyta</taxon>
        <taxon>Spermatophyta</taxon>
        <taxon>Magnoliopsida</taxon>
        <taxon>Liliopsida</taxon>
        <taxon>Asparagales</taxon>
        <taxon>Asparagaceae</taxon>
        <taxon>Asparagoideae</taxon>
        <taxon>Asparagus</taxon>
    </lineage>
</organism>
<dbReference type="Gene3D" id="3.40.50.1110">
    <property type="entry name" value="SGNH hydrolase"/>
    <property type="match status" value="1"/>
</dbReference>
<evidence type="ECO:0000313" key="3">
    <source>
        <dbReference type="EMBL" id="ONK57794.1"/>
    </source>
</evidence>
<evidence type="ECO:0000256" key="1">
    <source>
        <dbReference type="ARBA" id="ARBA00008668"/>
    </source>
</evidence>
<dbReference type="Proteomes" id="UP000243459">
    <property type="component" value="Chromosome 9"/>
</dbReference>
<dbReference type="InterPro" id="IPR001087">
    <property type="entry name" value="GDSL"/>
</dbReference>